<proteinExistence type="predicted"/>
<reference evidence="3" key="1">
    <citation type="journal article" date="2014" name="Genome Biol.">
        <title>Genome analysis of a major urban malaria vector mosquito, Anopheles stephensi.</title>
        <authorList>
            <person name="Jiang X."/>
            <person name="Peery A."/>
            <person name="Hall A.B."/>
            <person name="Sharma A."/>
            <person name="Chen X.G."/>
            <person name="Waterhouse R.M."/>
            <person name="Komissarov A."/>
            <person name="Riehle M.M."/>
            <person name="Shouche Y."/>
            <person name="Sharakhova M.V."/>
            <person name="Lawson D."/>
            <person name="Pakpour N."/>
            <person name="Arensburger P."/>
            <person name="Davidson V.L."/>
            <person name="Eiglmeier K."/>
            <person name="Emrich S."/>
            <person name="George P."/>
            <person name="Kennedy R.C."/>
            <person name="Mane S.P."/>
            <person name="Maslen G."/>
            <person name="Oringanje C."/>
            <person name="Qi Y."/>
            <person name="Settlage R."/>
            <person name="Tojo M."/>
            <person name="Tubio J.M."/>
            <person name="Unger M.F."/>
            <person name="Wang B."/>
            <person name="Vernick K.D."/>
            <person name="Ribeiro J.M."/>
            <person name="James A.A."/>
            <person name="Michel K."/>
            <person name="Riehle M.A."/>
            <person name="Luckhart S."/>
            <person name="Sharakhov I.V."/>
            <person name="Tu Z."/>
        </authorList>
    </citation>
    <scope>NUCLEOTIDE SEQUENCE [LARGE SCALE GENOMIC DNA]</scope>
    <source>
        <strain evidence="3">Indian</strain>
    </source>
</reference>
<name>A0A182YT92_ANOST</name>
<dbReference type="AlphaFoldDB" id="A0A182YT92"/>
<evidence type="ECO:0000256" key="1">
    <source>
        <dbReference type="SAM" id="MobiDB-lite"/>
    </source>
</evidence>
<sequence length="51" mass="6076">MSVSSDSKLLDDDIREETRVIMRPKKPPRPKSEVFLNKHDPHPRRKRFSAF</sequence>
<evidence type="ECO:0000313" key="2">
    <source>
        <dbReference type="EnsemblMetazoa" id="ASTEI11678-PA"/>
    </source>
</evidence>
<feature type="compositionally biased region" description="Basic residues" evidence="1">
    <location>
        <begin position="41"/>
        <end position="51"/>
    </location>
</feature>
<protein>
    <submittedName>
        <fullName evidence="2">Uncharacterized protein</fullName>
    </submittedName>
</protein>
<dbReference type="VEuPathDB" id="VectorBase:ASTEI11678"/>
<reference evidence="2" key="2">
    <citation type="submission" date="2020-05" db="UniProtKB">
        <authorList>
            <consortium name="EnsemblMetazoa"/>
        </authorList>
    </citation>
    <scope>IDENTIFICATION</scope>
    <source>
        <strain evidence="2">Indian</strain>
    </source>
</reference>
<evidence type="ECO:0000313" key="3">
    <source>
        <dbReference type="Proteomes" id="UP000076408"/>
    </source>
</evidence>
<accession>A0A182YT92</accession>
<feature type="region of interest" description="Disordered" evidence="1">
    <location>
        <begin position="1"/>
        <end position="51"/>
    </location>
</feature>
<dbReference type="Proteomes" id="UP000076408">
    <property type="component" value="Unassembled WGS sequence"/>
</dbReference>
<organism evidence="2 3">
    <name type="scientific">Anopheles stephensi</name>
    <name type="common">Indo-Pakistan malaria mosquito</name>
    <dbReference type="NCBI Taxonomy" id="30069"/>
    <lineage>
        <taxon>Eukaryota</taxon>
        <taxon>Metazoa</taxon>
        <taxon>Ecdysozoa</taxon>
        <taxon>Arthropoda</taxon>
        <taxon>Hexapoda</taxon>
        <taxon>Insecta</taxon>
        <taxon>Pterygota</taxon>
        <taxon>Neoptera</taxon>
        <taxon>Endopterygota</taxon>
        <taxon>Diptera</taxon>
        <taxon>Nematocera</taxon>
        <taxon>Culicoidea</taxon>
        <taxon>Culicidae</taxon>
        <taxon>Anophelinae</taxon>
        <taxon>Anopheles</taxon>
    </lineage>
</organism>
<dbReference type="EnsemblMetazoa" id="ASTEI11678-RA">
    <property type="protein sequence ID" value="ASTEI11678-PA"/>
    <property type="gene ID" value="ASTEI11678"/>
</dbReference>
<feature type="compositionally biased region" description="Basic and acidic residues" evidence="1">
    <location>
        <begin position="30"/>
        <end position="40"/>
    </location>
</feature>
<feature type="compositionally biased region" description="Basic and acidic residues" evidence="1">
    <location>
        <begin position="8"/>
        <end position="20"/>
    </location>
</feature>
<dbReference type="STRING" id="30069.A0A182YT92"/>
<keyword evidence="3" id="KW-1185">Reference proteome</keyword>